<keyword evidence="1" id="KW-1133">Transmembrane helix</keyword>
<keyword evidence="1" id="KW-0472">Membrane</keyword>
<keyword evidence="1" id="KW-0812">Transmembrane</keyword>
<comment type="caution">
    <text evidence="2">The sequence shown here is derived from an EMBL/GenBank/DDBJ whole genome shotgun (WGS) entry which is preliminary data.</text>
</comment>
<feature type="transmembrane region" description="Helical" evidence="1">
    <location>
        <begin position="99"/>
        <end position="119"/>
    </location>
</feature>
<evidence type="ECO:0000313" key="3">
    <source>
        <dbReference type="Proteomes" id="UP000288607"/>
    </source>
</evidence>
<evidence type="ECO:0008006" key="4">
    <source>
        <dbReference type="Google" id="ProtNLM"/>
    </source>
</evidence>
<evidence type="ECO:0000313" key="2">
    <source>
        <dbReference type="EMBL" id="RSX50886.1"/>
    </source>
</evidence>
<feature type="transmembrane region" description="Helical" evidence="1">
    <location>
        <begin position="12"/>
        <end position="32"/>
    </location>
</feature>
<feature type="transmembrane region" description="Helical" evidence="1">
    <location>
        <begin position="228"/>
        <end position="247"/>
    </location>
</feature>
<keyword evidence="3" id="KW-1185">Reference proteome</keyword>
<evidence type="ECO:0000256" key="1">
    <source>
        <dbReference type="SAM" id="Phobius"/>
    </source>
</evidence>
<proteinExistence type="predicted"/>
<dbReference type="OrthoDB" id="9784157at2"/>
<protein>
    <recommendedName>
        <fullName evidence="4">Membrane protein 6-pyruvoyl-tetrahydropterin synthase-related domain-containing protein</fullName>
    </recommendedName>
</protein>
<organism evidence="2 3">
    <name type="scientific">Bifidobacterium callimiconis</name>
    <dbReference type="NCBI Taxonomy" id="2306973"/>
    <lineage>
        <taxon>Bacteria</taxon>
        <taxon>Bacillati</taxon>
        <taxon>Actinomycetota</taxon>
        <taxon>Actinomycetes</taxon>
        <taxon>Bifidobacteriales</taxon>
        <taxon>Bifidobacteriaceae</taxon>
        <taxon>Bifidobacterium</taxon>
    </lineage>
</organism>
<name>A0A430FDI1_9BIFI</name>
<sequence>MHYSKRGRVTVVALLTLFVIVNVPMFMSYLPISTAGHDLVFHLYRIQGIADAFKEGQFPVRMQYSQLNGYGYPVSILYGDLLLYPSGLLRLLGLSVTSAYKVFVLLINLFTIIITYFVGRKIFNSVMMGILATYLWTLSPYRLEDVYLRASVGEYTALLFFPVLFYGLYSMFFDRVDRFGFSWIWVAVGSSGILLSHTVSVILVLPVVVAFIIAGLIRNHSALIWKRLFASLGLSIGLTLWFLVPFLDFYRNVDMKVGSLSVEEKNGLGSAPCASAVPVVYAFCANEGRKC</sequence>
<dbReference type="EMBL" id="QXGJ01000005">
    <property type="protein sequence ID" value="RSX50886.1"/>
    <property type="molecule type" value="Genomic_DNA"/>
</dbReference>
<gene>
    <name evidence="2" type="ORF">D2E23_1177</name>
</gene>
<feature type="transmembrane region" description="Helical" evidence="1">
    <location>
        <begin position="193"/>
        <end position="216"/>
    </location>
</feature>
<dbReference type="Proteomes" id="UP000288607">
    <property type="component" value="Unassembled WGS sequence"/>
</dbReference>
<reference evidence="2 3" key="1">
    <citation type="submission" date="2018-09" db="EMBL/GenBank/DDBJ databases">
        <title>Characterization of the phylogenetic diversity of five novel species belonging to the genus Bifidobacterium.</title>
        <authorList>
            <person name="Lugli G.A."/>
            <person name="Duranti S."/>
            <person name="Milani C."/>
        </authorList>
    </citation>
    <scope>NUCLEOTIDE SEQUENCE [LARGE SCALE GENOMIC DNA]</scope>
    <source>
        <strain evidence="2 3">2028B</strain>
    </source>
</reference>
<dbReference type="RefSeq" id="WP_126030061.1">
    <property type="nucleotide sequence ID" value="NZ_QXGJ01000005.1"/>
</dbReference>
<dbReference type="AlphaFoldDB" id="A0A430FDI1"/>
<feature type="transmembrane region" description="Helical" evidence="1">
    <location>
        <begin position="155"/>
        <end position="173"/>
    </location>
</feature>
<accession>A0A430FDI1</accession>